<feature type="transmembrane region" description="Helical" evidence="7">
    <location>
        <begin position="185"/>
        <end position="212"/>
    </location>
</feature>
<dbReference type="Pfam" id="PF00528">
    <property type="entry name" value="BPD_transp_1"/>
    <property type="match status" value="1"/>
</dbReference>
<keyword evidence="10" id="KW-1185">Reference proteome</keyword>
<dbReference type="Gene3D" id="1.10.3720.10">
    <property type="entry name" value="MetI-like"/>
    <property type="match status" value="1"/>
</dbReference>
<dbReference type="GO" id="GO:0055085">
    <property type="term" value="P:transmembrane transport"/>
    <property type="evidence" value="ECO:0007669"/>
    <property type="project" value="InterPro"/>
</dbReference>
<dbReference type="PANTHER" id="PTHR30193">
    <property type="entry name" value="ABC TRANSPORTER PERMEASE PROTEIN"/>
    <property type="match status" value="1"/>
</dbReference>
<evidence type="ECO:0000256" key="1">
    <source>
        <dbReference type="ARBA" id="ARBA00004651"/>
    </source>
</evidence>
<evidence type="ECO:0000259" key="8">
    <source>
        <dbReference type="PROSITE" id="PS50928"/>
    </source>
</evidence>
<dbReference type="GO" id="GO:0005886">
    <property type="term" value="C:plasma membrane"/>
    <property type="evidence" value="ECO:0007669"/>
    <property type="project" value="UniProtKB-SubCell"/>
</dbReference>
<feature type="transmembrane region" description="Helical" evidence="7">
    <location>
        <begin position="101"/>
        <end position="122"/>
    </location>
</feature>
<evidence type="ECO:0000256" key="5">
    <source>
        <dbReference type="ARBA" id="ARBA00022989"/>
    </source>
</evidence>
<protein>
    <submittedName>
        <fullName evidence="9">Carbohydrate ABC transporter membrane protein 1, CUT1 family</fullName>
    </submittedName>
</protein>
<dbReference type="AlphaFoldDB" id="A0A1G9W9E7"/>
<sequence length="328" mass="37061">MKATAEAAKPASRAPVTAGRGNRFSKGLKSNLPFFLMMLPGVIVLIINNYIPMIGVLLPFKKYKFENGFFQSIFNSEWVGLDNFKFLFSSPNILQATRNTVLYNLVFIALQIIIPVVIAIALTEMWHKGLSRFFQSALFLPYFLSWIIVSYLAYSFLSYDSGFINGIFKILGLEKVNWYYEVGAWPFFIVFFQVWKYCGYNIVIFIATISGISDDYYEAATLDGATKFQQVRYITLPMLKTVIIITTLFAVGKIFNSDFGLFFSVPRNIGALYPVTNTIDTLVYIMLRNSNNVGMTAAASLYQAVVGCITVFIANGIVRKFDKEQALF</sequence>
<evidence type="ECO:0000313" key="10">
    <source>
        <dbReference type="Proteomes" id="UP000199182"/>
    </source>
</evidence>
<evidence type="ECO:0000256" key="7">
    <source>
        <dbReference type="RuleBase" id="RU363032"/>
    </source>
</evidence>
<evidence type="ECO:0000256" key="6">
    <source>
        <dbReference type="ARBA" id="ARBA00023136"/>
    </source>
</evidence>
<name>A0A1G9W9E7_9FIRM</name>
<feature type="transmembrane region" description="Helical" evidence="7">
    <location>
        <begin position="233"/>
        <end position="255"/>
    </location>
</feature>
<dbReference type="InterPro" id="IPR000515">
    <property type="entry name" value="MetI-like"/>
</dbReference>
<dbReference type="InterPro" id="IPR051393">
    <property type="entry name" value="ABC_transporter_permease"/>
</dbReference>
<feature type="transmembrane region" description="Helical" evidence="7">
    <location>
        <begin position="32"/>
        <end position="51"/>
    </location>
</feature>
<accession>A0A1G9W9E7</accession>
<keyword evidence="6 7" id="KW-0472">Membrane</keyword>
<dbReference type="InterPro" id="IPR035906">
    <property type="entry name" value="MetI-like_sf"/>
</dbReference>
<feature type="transmembrane region" description="Helical" evidence="7">
    <location>
        <begin position="297"/>
        <end position="318"/>
    </location>
</feature>
<evidence type="ECO:0000256" key="2">
    <source>
        <dbReference type="ARBA" id="ARBA00022448"/>
    </source>
</evidence>
<dbReference type="CDD" id="cd06261">
    <property type="entry name" value="TM_PBP2"/>
    <property type="match status" value="1"/>
</dbReference>
<comment type="subcellular location">
    <subcellularLocation>
        <location evidence="1 7">Cell membrane</location>
        <topology evidence="1 7">Multi-pass membrane protein</topology>
    </subcellularLocation>
</comment>
<organism evidence="9 10">
    <name type="scientific">Acetanaerobacterium elongatum</name>
    <dbReference type="NCBI Taxonomy" id="258515"/>
    <lineage>
        <taxon>Bacteria</taxon>
        <taxon>Bacillati</taxon>
        <taxon>Bacillota</taxon>
        <taxon>Clostridia</taxon>
        <taxon>Eubacteriales</taxon>
        <taxon>Oscillospiraceae</taxon>
        <taxon>Acetanaerobacterium</taxon>
    </lineage>
</organism>
<feature type="transmembrane region" description="Helical" evidence="7">
    <location>
        <begin position="134"/>
        <end position="154"/>
    </location>
</feature>
<keyword evidence="3" id="KW-1003">Cell membrane</keyword>
<evidence type="ECO:0000313" key="9">
    <source>
        <dbReference type="EMBL" id="SDM81120.1"/>
    </source>
</evidence>
<dbReference type="Proteomes" id="UP000199182">
    <property type="component" value="Unassembled WGS sequence"/>
</dbReference>
<evidence type="ECO:0000256" key="4">
    <source>
        <dbReference type="ARBA" id="ARBA00022692"/>
    </source>
</evidence>
<evidence type="ECO:0000256" key="3">
    <source>
        <dbReference type="ARBA" id="ARBA00022475"/>
    </source>
</evidence>
<dbReference type="EMBL" id="FNID01000005">
    <property type="protein sequence ID" value="SDM81120.1"/>
    <property type="molecule type" value="Genomic_DNA"/>
</dbReference>
<keyword evidence="4 7" id="KW-0812">Transmembrane</keyword>
<proteinExistence type="inferred from homology"/>
<keyword evidence="5 7" id="KW-1133">Transmembrane helix</keyword>
<dbReference type="STRING" id="258515.SAMN05192585_10583"/>
<keyword evidence="2 7" id="KW-0813">Transport</keyword>
<dbReference type="PANTHER" id="PTHR30193:SF44">
    <property type="entry name" value="LACTOSE TRANSPORT SYSTEM PERMEASE PROTEIN LACF"/>
    <property type="match status" value="1"/>
</dbReference>
<dbReference type="RefSeq" id="WP_242871673.1">
    <property type="nucleotide sequence ID" value="NZ_FNID01000005.1"/>
</dbReference>
<dbReference type="SUPFAM" id="SSF161098">
    <property type="entry name" value="MetI-like"/>
    <property type="match status" value="1"/>
</dbReference>
<reference evidence="9 10" key="1">
    <citation type="submission" date="2016-10" db="EMBL/GenBank/DDBJ databases">
        <authorList>
            <person name="de Groot N.N."/>
        </authorList>
    </citation>
    <scope>NUCLEOTIDE SEQUENCE [LARGE SCALE GENOMIC DNA]</scope>
    <source>
        <strain evidence="9 10">CGMCC 1.5012</strain>
    </source>
</reference>
<feature type="domain" description="ABC transmembrane type-1" evidence="8">
    <location>
        <begin position="97"/>
        <end position="314"/>
    </location>
</feature>
<dbReference type="PROSITE" id="PS50928">
    <property type="entry name" value="ABC_TM1"/>
    <property type="match status" value="1"/>
</dbReference>
<comment type="similarity">
    <text evidence="7">Belongs to the binding-protein-dependent transport system permease family.</text>
</comment>
<gene>
    <name evidence="9" type="ORF">SAMN05192585_10583</name>
</gene>